<feature type="transmembrane region" description="Helical" evidence="2">
    <location>
        <begin position="96"/>
        <end position="118"/>
    </location>
</feature>
<evidence type="ECO:0008006" key="4">
    <source>
        <dbReference type="Google" id="ProtNLM"/>
    </source>
</evidence>
<evidence type="ECO:0000256" key="1">
    <source>
        <dbReference type="SAM" id="MobiDB-lite"/>
    </source>
</evidence>
<feature type="transmembrane region" description="Helical" evidence="2">
    <location>
        <begin position="31"/>
        <end position="52"/>
    </location>
</feature>
<dbReference type="EMBL" id="UOFR01000070">
    <property type="protein sequence ID" value="VAW99836.1"/>
    <property type="molecule type" value="Genomic_DNA"/>
</dbReference>
<evidence type="ECO:0000256" key="2">
    <source>
        <dbReference type="SAM" id="Phobius"/>
    </source>
</evidence>
<name>A0A3B1B461_9ZZZZ</name>
<keyword evidence="2" id="KW-1133">Transmembrane helix</keyword>
<proteinExistence type="predicted"/>
<feature type="transmembrane region" description="Helical" evidence="2">
    <location>
        <begin position="72"/>
        <end position="90"/>
    </location>
</feature>
<gene>
    <name evidence="3" type="ORF">MNBD_GAMMA21-2366</name>
</gene>
<evidence type="ECO:0000313" key="3">
    <source>
        <dbReference type="EMBL" id="VAW99836.1"/>
    </source>
</evidence>
<feature type="region of interest" description="Disordered" evidence="1">
    <location>
        <begin position="128"/>
        <end position="148"/>
    </location>
</feature>
<protein>
    <recommendedName>
        <fullName evidence="4">Transmembrane protein</fullName>
    </recommendedName>
</protein>
<organism evidence="3">
    <name type="scientific">hydrothermal vent metagenome</name>
    <dbReference type="NCBI Taxonomy" id="652676"/>
    <lineage>
        <taxon>unclassified sequences</taxon>
        <taxon>metagenomes</taxon>
        <taxon>ecological metagenomes</taxon>
    </lineage>
</organism>
<keyword evidence="2" id="KW-0472">Membrane</keyword>
<keyword evidence="2" id="KW-0812">Transmembrane</keyword>
<feature type="compositionally biased region" description="Basic and acidic residues" evidence="1">
    <location>
        <begin position="138"/>
        <end position="148"/>
    </location>
</feature>
<reference evidence="3" key="1">
    <citation type="submission" date="2018-06" db="EMBL/GenBank/DDBJ databases">
        <authorList>
            <person name="Zhirakovskaya E."/>
        </authorList>
    </citation>
    <scope>NUCLEOTIDE SEQUENCE</scope>
</reference>
<sequence>MTEAPDSINTTKFISAQSARRSATWFNYGNLLAILIPMPIMIFWFGASIAVYTMLRHHPNERVGHYTQWAAYRFYGLLGLVVVVATFYGTSIMAWLITWAVLAIIMVPWTIYDLILIYKEEWHESEFEQQPVLQPEQVKQRKDNDQTS</sequence>
<dbReference type="AlphaFoldDB" id="A0A3B1B461"/>
<accession>A0A3B1B461</accession>